<dbReference type="PANTHER" id="PTHR36529:SF1">
    <property type="entry name" value="GLYCOSYLTRANSFERASE"/>
    <property type="match status" value="1"/>
</dbReference>
<sequence>MNQNKPVNSKKALIIFTRNPELGKCKTRLAKTIGDEAALEVYTFLLQHTANVGKDVMADRFVFYSENIIENDIWQPEYFNKKLQSGYDLGNRMQNAFEELFQQGYQKIIIIGSDLYDLNATIVNEAYNYLSNHDFVIGPAEDGGYYLLGMTQMEKAVFANKEWGTATVLKDTLQDLPNKNIKLIQELNDIDIFEDIENIEEFKKYKPIE</sequence>
<dbReference type="NCBIfam" id="TIGR04282">
    <property type="entry name" value="glyco_like_cofC"/>
    <property type="match status" value="1"/>
</dbReference>
<dbReference type="RefSeq" id="WP_236457268.1">
    <property type="nucleotide sequence ID" value="NZ_CBCSGE010000012.1"/>
</dbReference>
<dbReference type="Pfam" id="PF09837">
    <property type="entry name" value="DUF2064"/>
    <property type="match status" value="1"/>
</dbReference>
<dbReference type="PANTHER" id="PTHR36529">
    <property type="entry name" value="SLL1095 PROTEIN"/>
    <property type="match status" value="1"/>
</dbReference>
<evidence type="ECO:0000313" key="2">
    <source>
        <dbReference type="Proteomes" id="UP001589607"/>
    </source>
</evidence>
<proteinExistence type="predicted"/>
<keyword evidence="2" id="KW-1185">Reference proteome</keyword>
<name>A0ABV5GU64_9FLAO</name>
<dbReference type="InterPro" id="IPR018641">
    <property type="entry name" value="Trfase_1_rSAM/seldom-assoc"/>
</dbReference>
<dbReference type="InterPro" id="IPR029044">
    <property type="entry name" value="Nucleotide-diphossugar_trans"/>
</dbReference>
<dbReference type="Proteomes" id="UP001589607">
    <property type="component" value="Unassembled WGS sequence"/>
</dbReference>
<dbReference type="Gene3D" id="3.90.550.10">
    <property type="entry name" value="Spore Coat Polysaccharide Biosynthesis Protein SpsA, Chain A"/>
    <property type="match status" value="1"/>
</dbReference>
<reference evidence="1 2" key="1">
    <citation type="submission" date="2024-09" db="EMBL/GenBank/DDBJ databases">
        <authorList>
            <person name="Sun Q."/>
            <person name="Mori K."/>
        </authorList>
    </citation>
    <scope>NUCLEOTIDE SEQUENCE [LARGE SCALE GENOMIC DNA]</scope>
    <source>
        <strain evidence="1 2">CECT 7955</strain>
    </source>
</reference>
<dbReference type="SUPFAM" id="SSF53448">
    <property type="entry name" value="Nucleotide-diphospho-sugar transferases"/>
    <property type="match status" value="1"/>
</dbReference>
<gene>
    <name evidence="1" type="ORF">ACFFVF_20685</name>
</gene>
<accession>A0ABV5GU64</accession>
<protein>
    <submittedName>
        <fullName evidence="1">TIGR04282 family arsenosugar biosynthesis glycosyltransferase</fullName>
    </submittedName>
</protein>
<dbReference type="EMBL" id="JBHMEY010000096">
    <property type="protein sequence ID" value="MFB9098932.1"/>
    <property type="molecule type" value="Genomic_DNA"/>
</dbReference>
<organism evidence="1 2">
    <name type="scientific">Flavobacterium jumunjinense</name>
    <dbReference type="NCBI Taxonomy" id="998845"/>
    <lineage>
        <taxon>Bacteria</taxon>
        <taxon>Pseudomonadati</taxon>
        <taxon>Bacteroidota</taxon>
        <taxon>Flavobacteriia</taxon>
        <taxon>Flavobacteriales</taxon>
        <taxon>Flavobacteriaceae</taxon>
        <taxon>Flavobacterium</taxon>
    </lineage>
</organism>
<comment type="caution">
    <text evidence="1">The sequence shown here is derived from an EMBL/GenBank/DDBJ whole genome shotgun (WGS) entry which is preliminary data.</text>
</comment>
<evidence type="ECO:0000313" key="1">
    <source>
        <dbReference type="EMBL" id="MFB9098932.1"/>
    </source>
</evidence>